<evidence type="ECO:0000313" key="2">
    <source>
        <dbReference type="EMBL" id="RXI31934.1"/>
    </source>
</evidence>
<gene>
    <name evidence="1" type="ORF">AELL_2612</name>
    <name evidence="2" type="ORF">CP962_03915</name>
</gene>
<evidence type="ECO:0000313" key="3">
    <source>
        <dbReference type="Proteomes" id="UP000262582"/>
    </source>
</evidence>
<dbReference type="Proteomes" id="UP000290588">
    <property type="component" value="Unassembled WGS sequence"/>
</dbReference>
<dbReference type="Proteomes" id="UP000262582">
    <property type="component" value="Chromosome"/>
</dbReference>
<evidence type="ECO:0000313" key="1">
    <source>
        <dbReference type="EMBL" id="AXX96219.1"/>
    </source>
</evidence>
<sequence>MKHLLISLSALLLFTACSSKKYYEPEDVSSNIELNKESMSSSIKSMNKIGATLEDNRIITKNGISEFELPEGFDFINLTDDGKIIATNYIDKLLIGNQEKKVKDVVVAATIKNGKLAVVYSNNTIELIDMNNDKTLFKEYLPISLANDTRIANPYFMGNLILFPTLNGKVIIVSALNNESVKNIAVDPDNEFNNIISLNVIESSQTLIVATPNKIVSISPKEVLSKEYDLRDIIVNKENVYIATIDGQLIKLTANLEEVAKKKYKYAKIHALAFTDSLYAVESQGFLINVSSDFKQDAVYDFSFDNEERMIAIGNRIYYNSKYITLP</sequence>
<reference evidence="1 3" key="2">
    <citation type="submission" date="2018-08" db="EMBL/GenBank/DDBJ databases">
        <title>Complete genome of the Arcobacter ellisii type strain LMG 26155.</title>
        <authorList>
            <person name="Miller W.G."/>
            <person name="Yee E."/>
            <person name="Bono J.L."/>
        </authorList>
    </citation>
    <scope>NUCLEOTIDE SEQUENCE [LARGE SCALE GENOMIC DNA]</scope>
    <source>
        <strain evidence="1 3">LMG 26155</strain>
    </source>
</reference>
<protein>
    <recommendedName>
        <fullName evidence="5">Lipoprotein, beta-barrel assembly machinery complex lipoprotein BamB</fullName>
    </recommendedName>
</protein>
<dbReference type="OrthoDB" id="5328932at2"/>
<evidence type="ECO:0008006" key="5">
    <source>
        <dbReference type="Google" id="ProtNLM"/>
    </source>
</evidence>
<dbReference type="EMBL" id="CP032097">
    <property type="protein sequence ID" value="AXX96219.1"/>
    <property type="molecule type" value="Genomic_DNA"/>
</dbReference>
<dbReference type="KEGG" id="aell:AELL_2612"/>
<proteinExistence type="predicted"/>
<keyword evidence="3" id="KW-1185">Reference proteome</keyword>
<reference evidence="2 4" key="1">
    <citation type="submission" date="2017-09" db="EMBL/GenBank/DDBJ databases">
        <title>Genomics of the genus Arcobacter.</title>
        <authorList>
            <person name="Perez-Cataluna A."/>
            <person name="Figueras M.J."/>
            <person name="Salas-Masso N."/>
        </authorList>
    </citation>
    <scope>NUCLEOTIDE SEQUENCE [LARGE SCALE GENOMIC DNA]</scope>
    <source>
        <strain evidence="2 4">CECT 7837</strain>
    </source>
</reference>
<evidence type="ECO:0000313" key="4">
    <source>
        <dbReference type="Proteomes" id="UP000290588"/>
    </source>
</evidence>
<dbReference type="InterPro" id="IPR036322">
    <property type="entry name" value="WD40_repeat_dom_sf"/>
</dbReference>
<dbReference type="InterPro" id="IPR015943">
    <property type="entry name" value="WD40/YVTN_repeat-like_dom_sf"/>
</dbReference>
<dbReference type="RefSeq" id="WP_118918362.1">
    <property type="nucleotide sequence ID" value="NZ_CP032097.1"/>
</dbReference>
<name>A0A347UBJ1_9BACT</name>
<dbReference type="AlphaFoldDB" id="A0A347UBJ1"/>
<organism evidence="2 4">
    <name type="scientific">Arcobacter ellisii</name>
    <dbReference type="NCBI Taxonomy" id="913109"/>
    <lineage>
        <taxon>Bacteria</taxon>
        <taxon>Pseudomonadati</taxon>
        <taxon>Campylobacterota</taxon>
        <taxon>Epsilonproteobacteria</taxon>
        <taxon>Campylobacterales</taxon>
        <taxon>Arcobacteraceae</taxon>
        <taxon>Arcobacter</taxon>
    </lineage>
</organism>
<dbReference type="PROSITE" id="PS51257">
    <property type="entry name" value="PROKAR_LIPOPROTEIN"/>
    <property type="match status" value="1"/>
</dbReference>
<dbReference type="Gene3D" id="2.130.10.10">
    <property type="entry name" value="YVTN repeat-like/Quinoprotein amine dehydrogenase"/>
    <property type="match status" value="1"/>
</dbReference>
<dbReference type="EMBL" id="NXIG01000003">
    <property type="protein sequence ID" value="RXI31934.1"/>
    <property type="molecule type" value="Genomic_DNA"/>
</dbReference>
<dbReference type="SUPFAM" id="SSF50978">
    <property type="entry name" value="WD40 repeat-like"/>
    <property type="match status" value="1"/>
</dbReference>
<accession>A0A347UBJ1</accession>